<protein>
    <submittedName>
        <fullName evidence="1">Uncharacterized protein</fullName>
    </submittedName>
</protein>
<evidence type="ECO:0000313" key="2">
    <source>
        <dbReference type="Proteomes" id="UP000823775"/>
    </source>
</evidence>
<dbReference type="EMBL" id="JACEIK010006563">
    <property type="protein sequence ID" value="MCE2055885.1"/>
    <property type="molecule type" value="Genomic_DNA"/>
</dbReference>
<reference evidence="1 2" key="1">
    <citation type="journal article" date="2021" name="BMC Genomics">
        <title>Datura genome reveals duplications of psychoactive alkaloid biosynthetic genes and high mutation rate following tissue culture.</title>
        <authorList>
            <person name="Rajewski A."/>
            <person name="Carter-House D."/>
            <person name="Stajich J."/>
            <person name="Litt A."/>
        </authorList>
    </citation>
    <scope>NUCLEOTIDE SEQUENCE [LARGE SCALE GENOMIC DNA]</scope>
    <source>
        <strain evidence="1">AR-01</strain>
    </source>
</reference>
<feature type="non-terminal residue" evidence="1">
    <location>
        <position position="1"/>
    </location>
</feature>
<comment type="caution">
    <text evidence="1">The sequence shown here is derived from an EMBL/GenBank/DDBJ whole genome shotgun (WGS) entry which is preliminary data.</text>
</comment>
<dbReference type="Proteomes" id="UP000823775">
    <property type="component" value="Unassembled WGS sequence"/>
</dbReference>
<accession>A0ABS8W3Z9</accession>
<evidence type="ECO:0000313" key="1">
    <source>
        <dbReference type="EMBL" id="MCE2055885.1"/>
    </source>
</evidence>
<proteinExistence type="predicted"/>
<gene>
    <name evidence="1" type="ORF">HAX54_043668</name>
</gene>
<name>A0ABS8W3Z9_DATST</name>
<organism evidence="1 2">
    <name type="scientific">Datura stramonium</name>
    <name type="common">Jimsonweed</name>
    <name type="synonym">Common thornapple</name>
    <dbReference type="NCBI Taxonomy" id="4076"/>
    <lineage>
        <taxon>Eukaryota</taxon>
        <taxon>Viridiplantae</taxon>
        <taxon>Streptophyta</taxon>
        <taxon>Embryophyta</taxon>
        <taxon>Tracheophyta</taxon>
        <taxon>Spermatophyta</taxon>
        <taxon>Magnoliopsida</taxon>
        <taxon>eudicotyledons</taxon>
        <taxon>Gunneridae</taxon>
        <taxon>Pentapetalae</taxon>
        <taxon>asterids</taxon>
        <taxon>lamiids</taxon>
        <taxon>Solanales</taxon>
        <taxon>Solanaceae</taxon>
        <taxon>Solanoideae</taxon>
        <taxon>Datureae</taxon>
        <taxon>Datura</taxon>
    </lineage>
</organism>
<keyword evidence="2" id="KW-1185">Reference proteome</keyword>
<sequence length="108" mass="12789">DKDEALEASRRPMKRSQIKEFDDKLNWLYREIQRYLVEEKNSRTRELNCPNAIIIWWPNLKSRRRTIGGQNSDLKSSKVLPKQPKISIKGRHFQTLSGAEKNNQIKPK</sequence>